<feature type="signal peptide" evidence="4">
    <location>
        <begin position="1"/>
        <end position="34"/>
    </location>
</feature>
<dbReference type="Gene3D" id="2.70.50.50">
    <property type="entry name" value="chitin-binding protein cbp21"/>
    <property type="match status" value="1"/>
</dbReference>
<gene>
    <name evidence="7" type="ORF">J1C50_09985</name>
</gene>
<name>A0ABS3GLD2_9NEIS</name>
<organism evidence="7 8">
    <name type="scientific">Chromobacterium haemolyticum</name>
    <dbReference type="NCBI Taxonomy" id="394935"/>
    <lineage>
        <taxon>Bacteria</taxon>
        <taxon>Pseudomonadati</taxon>
        <taxon>Pseudomonadota</taxon>
        <taxon>Betaproteobacteria</taxon>
        <taxon>Neisseriales</taxon>
        <taxon>Chromobacteriaceae</taxon>
        <taxon>Chromobacterium</taxon>
    </lineage>
</organism>
<keyword evidence="8" id="KW-1185">Reference proteome</keyword>
<dbReference type="GO" id="GO:0004497">
    <property type="term" value="F:monooxygenase activity"/>
    <property type="evidence" value="ECO:0007669"/>
    <property type="project" value="UniProtKB-KW"/>
</dbReference>
<dbReference type="SUPFAM" id="SSF81296">
    <property type="entry name" value="E set domains"/>
    <property type="match status" value="1"/>
</dbReference>
<feature type="chain" id="PRO_5047329512" evidence="4">
    <location>
        <begin position="35"/>
        <end position="501"/>
    </location>
</feature>
<dbReference type="Gene3D" id="2.10.10.20">
    <property type="entry name" value="Carbohydrate-binding module superfamily 5/12"/>
    <property type="match status" value="1"/>
</dbReference>
<dbReference type="InterPro" id="IPR041029">
    <property type="entry name" value="GbpA_2"/>
</dbReference>
<dbReference type="RefSeq" id="WP_043591927.1">
    <property type="nucleotide sequence ID" value="NZ_JAEILV010000006.1"/>
</dbReference>
<dbReference type="InterPro" id="IPR014756">
    <property type="entry name" value="Ig_E-set"/>
</dbReference>
<dbReference type="Pfam" id="PF03067">
    <property type="entry name" value="LPMO_10"/>
    <property type="match status" value="1"/>
</dbReference>
<evidence type="ECO:0000256" key="4">
    <source>
        <dbReference type="SAM" id="SignalP"/>
    </source>
</evidence>
<dbReference type="InterPro" id="IPR036573">
    <property type="entry name" value="CBM_sf_5/12"/>
</dbReference>
<proteinExistence type="predicted"/>
<evidence type="ECO:0000256" key="2">
    <source>
        <dbReference type="ARBA" id="ARBA00022669"/>
    </source>
</evidence>
<comment type="caution">
    <text evidence="7">The sequence shown here is derived from an EMBL/GenBank/DDBJ whole genome shotgun (WGS) entry which is preliminary data.</text>
</comment>
<dbReference type="CDD" id="cd12215">
    <property type="entry name" value="ChiC_BD"/>
    <property type="match status" value="1"/>
</dbReference>
<dbReference type="InterPro" id="IPR004302">
    <property type="entry name" value="Cellulose/chitin-bd_N"/>
</dbReference>
<dbReference type="Gene3D" id="3.30.70.2150">
    <property type="match status" value="1"/>
</dbReference>
<keyword evidence="7" id="KW-0560">Oxidoreductase</keyword>
<reference evidence="7 8" key="1">
    <citation type="submission" date="2021-03" db="EMBL/GenBank/DDBJ databases">
        <title>First Case of infection caused by Chromobacterium haemolyticum derived from water in China.</title>
        <authorList>
            <person name="Chen J."/>
            <person name="Liu C."/>
        </authorList>
    </citation>
    <scope>NUCLEOTIDE SEQUENCE [LARGE SCALE GENOMIC DNA]</scope>
    <source>
        <strain evidence="7 8">WJ-5</strain>
    </source>
</reference>
<evidence type="ECO:0000259" key="6">
    <source>
        <dbReference type="Pfam" id="PF18416"/>
    </source>
</evidence>
<evidence type="ECO:0000313" key="8">
    <source>
        <dbReference type="Proteomes" id="UP000664349"/>
    </source>
</evidence>
<evidence type="ECO:0000313" key="7">
    <source>
        <dbReference type="EMBL" id="MBO0415846.1"/>
    </source>
</evidence>
<evidence type="ECO:0000259" key="5">
    <source>
        <dbReference type="Pfam" id="PF03067"/>
    </source>
</evidence>
<keyword evidence="2" id="KW-0147">Chitin-binding</keyword>
<keyword evidence="7" id="KW-0503">Monooxygenase</keyword>
<sequence>MTAPRTAGKLALPVLALSQIAASLMAIVPSTSSAHGSMSYPVSREVACKLEGGHWNGSSKFSGCKAAANAVDDWTANAQAKSDGNHQQLVPNGKLCGGGKAGSWAQLDNPKHSWPTATVLTPGADGKMTFRYAQSAPHYTKYFEVFISKDSYDPSKPLTWNDLVSIGKDQRRDRPELTGDLASRKVGYTDIAVTLPAWATGKRVVYTVWQRAPDDNDEAFYSCSDVDVASANVQWKHSGTIDKSNTVLSPGMKVTMRVFDRARGSDIGRHEITVAAGQQQPEKWVYALAQQVNQESRIVKLGKLVNNEVKPLESATDNVVYGLNKAYNFEIETSMGEIKPPPVDEIAPGKVTVTGKTEAKAGEAVSLSAQAASGSNLKYLWTVSPNIAGLPLNSATLNFKAPTLQQDTAYSFKVKVSNSKGEQTAAHALTVKADDSGTTPPVEGNWDAAKTYDKVCTKVTYNGKQWMNGWWTKGLVPGSDGPWGAWRVVGAPEMHHQCKGK</sequence>
<dbReference type="PANTHER" id="PTHR34823">
    <property type="entry name" value="GLCNAC-BINDING PROTEIN A"/>
    <property type="match status" value="1"/>
</dbReference>
<accession>A0ABS3GLD2</accession>
<protein>
    <submittedName>
        <fullName evidence="7">Lytic polysaccharide monooxygenase</fullName>
    </submittedName>
</protein>
<dbReference type="InterPro" id="IPR013783">
    <property type="entry name" value="Ig-like_fold"/>
</dbReference>
<dbReference type="SUPFAM" id="SSF51055">
    <property type="entry name" value="Carbohydrate binding domain"/>
    <property type="match status" value="1"/>
</dbReference>
<keyword evidence="1" id="KW-0964">Secreted</keyword>
<dbReference type="EMBL" id="JAFLRD010000007">
    <property type="protein sequence ID" value="MBO0415846.1"/>
    <property type="molecule type" value="Genomic_DNA"/>
</dbReference>
<evidence type="ECO:0000256" key="1">
    <source>
        <dbReference type="ARBA" id="ARBA00022525"/>
    </source>
</evidence>
<dbReference type="Proteomes" id="UP000664349">
    <property type="component" value="Unassembled WGS sequence"/>
</dbReference>
<dbReference type="Gene3D" id="2.60.40.10">
    <property type="entry name" value="Immunoglobulins"/>
    <property type="match status" value="1"/>
</dbReference>
<dbReference type="PANTHER" id="PTHR34823:SF1">
    <property type="entry name" value="CHITIN-BINDING TYPE-4 DOMAIN-CONTAINING PROTEIN"/>
    <property type="match status" value="1"/>
</dbReference>
<keyword evidence="3 4" id="KW-0732">Signal</keyword>
<evidence type="ECO:0000256" key="3">
    <source>
        <dbReference type="ARBA" id="ARBA00022729"/>
    </source>
</evidence>
<dbReference type="Pfam" id="PF18416">
    <property type="entry name" value="GbpA_2"/>
    <property type="match status" value="1"/>
</dbReference>
<dbReference type="CDD" id="cd21177">
    <property type="entry name" value="LPMO_AA10"/>
    <property type="match status" value="1"/>
</dbReference>
<feature type="domain" description="N-acetylglucosamine binding protein A" evidence="6">
    <location>
        <begin position="235"/>
        <end position="332"/>
    </location>
</feature>
<dbReference type="InterPro" id="IPR051024">
    <property type="entry name" value="GlcNAc_Chitin_IntDeg"/>
</dbReference>
<feature type="domain" description="Chitin-binding type-4" evidence="5">
    <location>
        <begin position="35"/>
        <end position="226"/>
    </location>
</feature>